<organism evidence="1 2">
    <name type="scientific">Pedobacter africanus</name>
    <dbReference type="NCBI Taxonomy" id="151894"/>
    <lineage>
        <taxon>Bacteria</taxon>
        <taxon>Pseudomonadati</taxon>
        <taxon>Bacteroidota</taxon>
        <taxon>Sphingobacteriia</taxon>
        <taxon>Sphingobacteriales</taxon>
        <taxon>Sphingobacteriaceae</taxon>
        <taxon>Pedobacter</taxon>
    </lineage>
</organism>
<name>A0ACC6KUA1_9SPHI</name>
<proteinExistence type="predicted"/>
<gene>
    <name evidence="1" type="ORF">J2X78_001267</name>
</gene>
<protein>
    <submittedName>
        <fullName evidence="1">RNA polymerase sigma-70 factor (ECF subfamily)</fullName>
    </submittedName>
</protein>
<reference evidence="1" key="1">
    <citation type="submission" date="2023-07" db="EMBL/GenBank/DDBJ databases">
        <title>Sorghum-associated microbial communities from plants grown in Nebraska, USA.</title>
        <authorList>
            <person name="Schachtman D."/>
        </authorList>
    </citation>
    <scope>NUCLEOTIDE SEQUENCE</scope>
    <source>
        <strain evidence="1">2697</strain>
    </source>
</reference>
<dbReference type="Proteomes" id="UP001246858">
    <property type="component" value="Unassembled WGS sequence"/>
</dbReference>
<comment type="caution">
    <text evidence="1">The sequence shown here is derived from an EMBL/GenBank/DDBJ whole genome shotgun (WGS) entry which is preliminary data.</text>
</comment>
<evidence type="ECO:0000313" key="1">
    <source>
        <dbReference type="EMBL" id="MDR6782715.1"/>
    </source>
</evidence>
<dbReference type="EMBL" id="JAVDTF010000001">
    <property type="protein sequence ID" value="MDR6782715.1"/>
    <property type="molecule type" value="Genomic_DNA"/>
</dbReference>
<accession>A0ACC6KUA1</accession>
<evidence type="ECO:0000313" key="2">
    <source>
        <dbReference type="Proteomes" id="UP001246858"/>
    </source>
</evidence>
<keyword evidence="2" id="KW-1185">Reference proteome</keyword>
<sequence length="191" mass="22028">MADYSKYTDAELAALLKAGDAVAFRQVYDAYWQKLLFVAAKKLDDVAEAEEVVQDIFLNLWNRREGFELKTSFEHYLAVATKFEVYKHRAKRVKQQNLEHELEASYANRENHDWNLYDIEALKAKLAETINALPPKCKLVFTMSRESDKTNKQIAEEMGITEKAVEKHITSAMKVLKTKFGNSAMLILMLM</sequence>